<dbReference type="OrthoDB" id="5150311at2"/>
<evidence type="ECO:0000313" key="5">
    <source>
        <dbReference type="Proteomes" id="UP000321723"/>
    </source>
</evidence>
<accession>A0A511F9I2</accession>
<evidence type="ECO:0000313" key="4">
    <source>
        <dbReference type="EMBL" id="MBB5472970.1"/>
    </source>
</evidence>
<feature type="region of interest" description="Disordered" evidence="1">
    <location>
        <begin position="66"/>
        <end position="87"/>
    </location>
</feature>
<gene>
    <name evidence="3" type="ORF">CHO01_10090</name>
    <name evidence="4" type="ORF">HNR08_001706</name>
</gene>
<comment type="caution">
    <text evidence="3">The sequence shown here is derived from an EMBL/GenBank/DDBJ whole genome shotgun (WGS) entry which is preliminary data.</text>
</comment>
<dbReference type="Proteomes" id="UP000321723">
    <property type="component" value="Unassembled WGS sequence"/>
</dbReference>
<keyword evidence="5" id="KW-1185">Reference proteome</keyword>
<dbReference type="EMBL" id="JACHDN010000001">
    <property type="protein sequence ID" value="MBB5472970.1"/>
    <property type="molecule type" value="Genomic_DNA"/>
</dbReference>
<keyword evidence="2" id="KW-1133">Transmembrane helix</keyword>
<proteinExistence type="predicted"/>
<evidence type="ECO:0000256" key="2">
    <source>
        <dbReference type="SAM" id="Phobius"/>
    </source>
</evidence>
<dbReference type="AlphaFoldDB" id="A0A511F9I2"/>
<dbReference type="EMBL" id="BJVQ01000008">
    <property type="protein sequence ID" value="GEL45893.1"/>
    <property type="molecule type" value="Genomic_DNA"/>
</dbReference>
<reference evidence="4 6" key="2">
    <citation type="submission" date="2020-08" db="EMBL/GenBank/DDBJ databases">
        <title>Sequencing the genomes of 1000 actinobacteria strains.</title>
        <authorList>
            <person name="Klenk H.-P."/>
        </authorList>
    </citation>
    <scope>NUCLEOTIDE SEQUENCE [LARGE SCALE GENOMIC DNA]</scope>
    <source>
        <strain evidence="4 6">DSM 9581</strain>
    </source>
</reference>
<evidence type="ECO:0000256" key="1">
    <source>
        <dbReference type="SAM" id="MobiDB-lite"/>
    </source>
</evidence>
<sequence>MSEQPQPPAPEAEQDGTNPNAAFLPIGLVFFILGLSGLTNESMRSTSYAFLPIGIVLLLLSARSGRGEKAAGAPPEEPPVDPDITPR</sequence>
<feature type="transmembrane region" description="Helical" evidence="2">
    <location>
        <begin position="21"/>
        <end position="39"/>
    </location>
</feature>
<name>A0A511F9I2_9CELL</name>
<protein>
    <submittedName>
        <fullName evidence="3">Uncharacterized protein</fullName>
    </submittedName>
</protein>
<reference evidence="3 5" key="1">
    <citation type="submission" date="2019-07" db="EMBL/GenBank/DDBJ databases">
        <title>Whole genome shotgun sequence of Cellulomonas hominis NBRC 16055.</title>
        <authorList>
            <person name="Hosoyama A."/>
            <person name="Uohara A."/>
            <person name="Ohji S."/>
            <person name="Ichikawa N."/>
        </authorList>
    </citation>
    <scope>NUCLEOTIDE SEQUENCE [LARGE SCALE GENOMIC DNA]</scope>
    <source>
        <strain evidence="3 5">NBRC 16055</strain>
    </source>
</reference>
<organism evidence="3 5">
    <name type="scientific">Cellulomonas hominis</name>
    <dbReference type="NCBI Taxonomy" id="156981"/>
    <lineage>
        <taxon>Bacteria</taxon>
        <taxon>Bacillati</taxon>
        <taxon>Actinomycetota</taxon>
        <taxon>Actinomycetes</taxon>
        <taxon>Micrococcales</taxon>
        <taxon>Cellulomonadaceae</taxon>
        <taxon>Cellulomonas</taxon>
    </lineage>
</organism>
<dbReference type="Proteomes" id="UP000564629">
    <property type="component" value="Unassembled WGS sequence"/>
</dbReference>
<evidence type="ECO:0000313" key="6">
    <source>
        <dbReference type="Proteomes" id="UP000564629"/>
    </source>
</evidence>
<keyword evidence="2" id="KW-0472">Membrane</keyword>
<evidence type="ECO:0000313" key="3">
    <source>
        <dbReference type="EMBL" id="GEL45893.1"/>
    </source>
</evidence>
<dbReference type="RefSeq" id="WP_146834514.1">
    <property type="nucleotide sequence ID" value="NZ_BJVQ01000008.1"/>
</dbReference>
<keyword evidence="2" id="KW-0812">Transmembrane</keyword>